<dbReference type="Proteomes" id="UP001059480">
    <property type="component" value="Unassembled WGS sequence"/>
</dbReference>
<dbReference type="InterPro" id="IPR002611">
    <property type="entry name" value="IstB_ATP-bd"/>
</dbReference>
<keyword evidence="2" id="KW-0067">ATP-binding</keyword>
<dbReference type="GO" id="GO:0005524">
    <property type="term" value="F:ATP binding"/>
    <property type="evidence" value="ECO:0007669"/>
    <property type="project" value="UniProtKB-KW"/>
</dbReference>
<evidence type="ECO:0000259" key="1">
    <source>
        <dbReference type="Pfam" id="PF01695"/>
    </source>
</evidence>
<comment type="caution">
    <text evidence="2">The sequence shown here is derived from an EMBL/GenBank/DDBJ whole genome shotgun (WGS) entry which is preliminary data.</text>
</comment>
<reference evidence="2" key="2">
    <citation type="journal article" date="2023" name="Curr. Microbiol.">
        <title>Granulicatella seriolae sp. nov., a Novel Facultative Anaerobe Isolated from Yellowtail Marine Fish.</title>
        <authorList>
            <person name="Lee M."/>
            <person name="Choi Y.J."/>
            <person name="Farooq A."/>
            <person name="Jeong J.B."/>
            <person name="Jung M.Y."/>
        </authorList>
    </citation>
    <scope>NUCLEOTIDE SEQUENCE</scope>
    <source>
        <strain evidence="2">S8</strain>
    </source>
</reference>
<dbReference type="PANTHER" id="PTHR30050:SF4">
    <property type="entry name" value="ATP-BINDING PROTEIN RV3427C IN INSERTION SEQUENCE-RELATED"/>
    <property type="match status" value="1"/>
</dbReference>
<proteinExistence type="predicted"/>
<organism evidence="2 3">
    <name type="scientific">Granulicatella seriolae</name>
    <dbReference type="NCBI Taxonomy" id="2967226"/>
    <lineage>
        <taxon>Bacteria</taxon>
        <taxon>Bacillati</taxon>
        <taxon>Bacillota</taxon>
        <taxon>Bacilli</taxon>
        <taxon>Lactobacillales</taxon>
        <taxon>Carnobacteriaceae</taxon>
        <taxon>Granulicatella</taxon>
    </lineage>
</organism>
<evidence type="ECO:0000313" key="2">
    <source>
        <dbReference type="EMBL" id="MCQ9210217.1"/>
    </source>
</evidence>
<evidence type="ECO:0000313" key="3">
    <source>
        <dbReference type="Proteomes" id="UP001059480"/>
    </source>
</evidence>
<keyword evidence="2" id="KW-0547">Nucleotide-binding</keyword>
<reference evidence="2" key="1">
    <citation type="submission" date="2022-07" db="EMBL/GenBank/DDBJ databases">
        <authorList>
            <person name="Jung M.-Y."/>
            <person name="Lee M."/>
        </authorList>
    </citation>
    <scope>NUCLEOTIDE SEQUENCE</scope>
    <source>
        <strain evidence="2">S8</strain>
    </source>
</reference>
<keyword evidence="3" id="KW-1185">Reference proteome</keyword>
<dbReference type="NCBIfam" id="NF005992">
    <property type="entry name" value="PRK08116.1"/>
    <property type="match status" value="1"/>
</dbReference>
<dbReference type="EMBL" id="JANHNZ010000005">
    <property type="protein sequence ID" value="MCQ9210217.1"/>
    <property type="molecule type" value="Genomic_DNA"/>
</dbReference>
<accession>A0ABT1WNW9</accession>
<sequence length="276" mass="31883">MSEMKKIRMGEASFSYSPETAYEKNGNVYCNTCHEQINGEVINMMGTWMCFRIQCQCEKEEEKRWKEQERVMRVNQLKDTCFTNPKQRNYTIDKCLISNEKTMGVVSNYIKKFDEVRKKNVGLLFFGEVGSGKSYLAAAIANAVMEEYEITCKLRNFSQIINDLQSGGFDLDKNRYIDSLVKTPLLILDDLGIERNTPYALEQVYNIINGRSLQGLPTIITTNLSIEDIKNHTESIELKRIYSRVLEMCIPVLVSGADIREQIHKKKIQESRELLL</sequence>
<dbReference type="RefSeq" id="WP_256945330.1">
    <property type="nucleotide sequence ID" value="NZ_JANHNZ010000005.1"/>
</dbReference>
<dbReference type="Gene3D" id="3.40.50.300">
    <property type="entry name" value="P-loop containing nucleotide triphosphate hydrolases"/>
    <property type="match status" value="1"/>
</dbReference>
<reference evidence="2" key="3">
    <citation type="journal article" date="2023" name="Microbiol. Resour. Announc.">
        <title>Draft Genome Sequence of Granulicatella sp. Strain S8, Isolated from a Marine Fish, Seriola quinqueradiata.</title>
        <authorList>
            <person name="Lee M."/>
            <person name="Farooq A."/>
            <person name="Jeong J.B."/>
            <person name="Jung M.Y."/>
        </authorList>
    </citation>
    <scope>NUCLEOTIDE SEQUENCE</scope>
    <source>
        <strain evidence="2">S8</strain>
    </source>
</reference>
<dbReference type="InterPro" id="IPR027417">
    <property type="entry name" value="P-loop_NTPase"/>
</dbReference>
<protein>
    <submittedName>
        <fullName evidence="2">ATP-binding protein</fullName>
    </submittedName>
</protein>
<dbReference type="PANTHER" id="PTHR30050">
    <property type="entry name" value="CHROMOSOMAL REPLICATION INITIATOR PROTEIN DNAA"/>
    <property type="match status" value="1"/>
</dbReference>
<name>A0ABT1WNW9_9LACT</name>
<feature type="domain" description="IstB-like ATP-binding" evidence="1">
    <location>
        <begin position="118"/>
        <end position="263"/>
    </location>
</feature>
<dbReference type="Pfam" id="PF01695">
    <property type="entry name" value="IstB_IS21"/>
    <property type="match status" value="1"/>
</dbReference>
<dbReference type="SUPFAM" id="SSF52540">
    <property type="entry name" value="P-loop containing nucleoside triphosphate hydrolases"/>
    <property type="match status" value="1"/>
</dbReference>
<dbReference type="CDD" id="cd00009">
    <property type="entry name" value="AAA"/>
    <property type="match status" value="1"/>
</dbReference>
<gene>
    <name evidence="2" type="ORF">NPA36_06605</name>
</gene>